<dbReference type="Gene3D" id="3.40.50.300">
    <property type="entry name" value="P-loop containing nucleotide triphosphate hydrolases"/>
    <property type="match status" value="1"/>
</dbReference>
<dbReference type="OrthoDB" id="9802264at2"/>
<protein>
    <submittedName>
        <fullName evidence="6">ABC transporter ATP-binding protein</fullName>
    </submittedName>
</protein>
<dbReference type="GO" id="GO:0043190">
    <property type="term" value="C:ATP-binding cassette (ABC) transporter complex"/>
    <property type="evidence" value="ECO:0007669"/>
    <property type="project" value="InterPro"/>
</dbReference>
<reference evidence="6 7" key="1">
    <citation type="submission" date="2018-10" db="EMBL/GenBank/DDBJ databases">
        <title>Parasedimentitalea marina sp. nov., a psychrophilic bacterium isolated from deep seawater of the New Britain Trench.</title>
        <authorList>
            <person name="Cao J."/>
        </authorList>
    </citation>
    <scope>NUCLEOTIDE SEQUENCE [LARGE SCALE GENOMIC DNA]</scope>
    <source>
        <strain evidence="6 7">W43</strain>
        <plasmid evidence="6 7">pW43C</plasmid>
    </source>
</reference>
<dbReference type="GO" id="GO:0140359">
    <property type="term" value="F:ABC-type transporter activity"/>
    <property type="evidence" value="ECO:0007669"/>
    <property type="project" value="UniProtKB-ARBA"/>
</dbReference>
<name>A0A3T0NAF3_9RHOB</name>
<evidence type="ECO:0000259" key="5">
    <source>
        <dbReference type="PROSITE" id="PS50893"/>
    </source>
</evidence>
<keyword evidence="4 6" id="KW-0067">ATP-binding</keyword>
<dbReference type="InterPro" id="IPR003439">
    <property type="entry name" value="ABC_transporter-like_ATP-bd"/>
</dbReference>
<geneLocation type="plasmid" evidence="6 7">
    <name>pW43C</name>
</geneLocation>
<dbReference type="Pfam" id="PF00005">
    <property type="entry name" value="ABC_tran"/>
    <property type="match status" value="1"/>
</dbReference>
<dbReference type="PROSITE" id="PS50893">
    <property type="entry name" value="ABC_TRANSPORTER_2"/>
    <property type="match status" value="1"/>
</dbReference>
<dbReference type="InterPro" id="IPR003593">
    <property type="entry name" value="AAA+_ATPase"/>
</dbReference>
<comment type="similarity">
    <text evidence="1">Belongs to the ABC transporter superfamily.</text>
</comment>
<keyword evidence="3" id="KW-0547">Nucleotide-binding</keyword>
<feature type="domain" description="ABC transporter" evidence="5">
    <location>
        <begin position="4"/>
        <end position="234"/>
    </location>
</feature>
<dbReference type="Gene3D" id="2.40.50.100">
    <property type="match status" value="1"/>
</dbReference>
<evidence type="ECO:0000313" key="7">
    <source>
        <dbReference type="Proteomes" id="UP000283063"/>
    </source>
</evidence>
<accession>A0A3T0NAF3</accession>
<proteinExistence type="inferred from homology"/>
<sequence>MSTIDIEGLEMRFGVFTALKDISVSVKEGEFVTLLGPSGCGKTTLLKLISGFLTPTNGSIKIANKDVTLTPPEHRDTALCFQSYALFPHLTIGDNIEFGLKQQKISKPERGRRLAEMAGQLALDAQLDKLPNQLSGGQQQRVALGRALIMRPGVILFDEPLSNLDAKLRDSVRVEIRRIQRENNLTAVYVTHDQSEALAMSDRVMVLNGGVIEQCAPPEELYNAPATSFVADFIGGANIMEVEVTGETEPGVYKLNTPLGVLISKSGRVPPGKRIRACWRPESVKLGELSVNTFTAKVTDRQFQGSYTDLHVDVNGHSCGLKTPNPNIFPGENIDCGLDPSDVILLEAI</sequence>
<dbReference type="InterPro" id="IPR050093">
    <property type="entry name" value="ABC_SmlMolc_Importer"/>
</dbReference>
<dbReference type="InterPro" id="IPR027417">
    <property type="entry name" value="P-loop_NTPase"/>
</dbReference>
<keyword evidence="6" id="KW-0614">Plasmid</keyword>
<evidence type="ECO:0000256" key="1">
    <source>
        <dbReference type="ARBA" id="ARBA00005417"/>
    </source>
</evidence>
<keyword evidence="7" id="KW-1185">Reference proteome</keyword>
<dbReference type="GO" id="GO:0005524">
    <property type="term" value="F:ATP binding"/>
    <property type="evidence" value="ECO:0007669"/>
    <property type="project" value="UniProtKB-KW"/>
</dbReference>
<dbReference type="Proteomes" id="UP000283063">
    <property type="component" value="Plasmid pW43C"/>
</dbReference>
<dbReference type="RefSeq" id="WP_127751446.1">
    <property type="nucleotide sequence ID" value="NZ_CP033222.1"/>
</dbReference>
<evidence type="ECO:0000313" key="6">
    <source>
        <dbReference type="EMBL" id="AZV80945.1"/>
    </source>
</evidence>
<dbReference type="InterPro" id="IPR013611">
    <property type="entry name" value="Transp-assoc_OB_typ2"/>
</dbReference>
<dbReference type="Pfam" id="PF08402">
    <property type="entry name" value="TOBE_2"/>
    <property type="match status" value="1"/>
</dbReference>
<dbReference type="EMBL" id="CP033222">
    <property type="protein sequence ID" value="AZV80945.1"/>
    <property type="molecule type" value="Genomic_DNA"/>
</dbReference>
<dbReference type="KEGG" id="sedi:EBB79_23780"/>
<dbReference type="FunFam" id="3.40.50.300:FF:000042">
    <property type="entry name" value="Maltose/maltodextrin ABC transporter, ATP-binding protein"/>
    <property type="match status" value="1"/>
</dbReference>
<dbReference type="SUPFAM" id="SSF52540">
    <property type="entry name" value="P-loop containing nucleoside triphosphate hydrolases"/>
    <property type="match status" value="1"/>
</dbReference>
<dbReference type="PROSITE" id="PS00211">
    <property type="entry name" value="ABC_TRANSPORTER_1"/>
    <property type="match status" value="1"/>
</dbReference>
<evidence type="ECO:0000256" key="2">
    <source>
        <dbReference type="ARBA" id="ARBA00022448"/>
    </source>
</evidence>
<gene>
    <name evidence="6" type="ORF">EBB79_23780</name>
</gene>
<dbReference type="SUPFAM" id="SSF50331">
    <property type="entry name" value="MOP-like"/>
    <property type="match status" value="1"/>
</dbReference>
<evidence type="ECO:0000256" key="3">
    <source>
        <dbReference type="ARBA" id="ARBA00022741"/>
    </source>
</evidence>
<dbReference type="GO" id="GO:0016887">
    <property type="term" value="F:ATP hydrolysis activity"/>
    <property type="evidence" value="ECO:0007669"/>
    <property type="project" value="InterPro"/>
</dbReference>
<dbReference type="AlphaFoldDB" id="A0A3T0NAF3"/>
<keyword evidence="2" id="KW-0813">Transport</keyword>
<dbReference type="InterPro" id="IPR017871">
    <property type="entry name" value="ABC_transporter-like_CS"/>
</dbReference>
<dbReference type="PANTHER" id="PTHR42781">
    <property type="entry name" value="SPERMIDINE/PUTRESCINE IMPORT ATP-BINDING PROTEIN POTA"/>
    <property type="match status" value="1"/>
</dbReference>
<organism evidence="6 7">
    <name type="scientific">Parasedimentitalea marina</name>
    <dbReference type="NCBI Taxonomy" id="2483033"/>
    <lineage>
        <taxon>Bacteria</taxon>
        <taxon>Pseudomonadati</taxon>
        <taxon>Pseudomonadota</taxon>
        <taxon>Alphaproteobacteria</taxon>
        <taxon>Rhodobacterales</taxon>
        <taxon>Paracoccaceae</taxon>
        <taxon>Parasedimentitalea</taxon>
    </lineage>
</organism>
<evidence type="ECO:0000256" key="4">
    <source>
        <dbReference type="ARBA" id="ARBA00022840"/>
    </source>
</evidence>
<dbReference type="PANTHER" id="PTHR42781:SF4">
    <property type="entry name" value="SPERMIDINE_PUTRESCINE IMPORT ATP-BINDING PROTEIN POTA"/>
    <property type="match status" value="1"/>
</dbReference>
<dbReference type="SMART" id="SM00382">
    <property type="entry name" value="AAA"/>
    <property type="match status" value="1"/>
</dbReference>
<dbReference type="InterPro" id="IPR008995">
    <property type="entry name" value="Mo/tungstate-bd_C_term_dom"/>
</dbReference>